<dbReference type="KEGG" id="tet:TTHERM_00683130"/>
<evidence type="ECO:0000256" key="1">
    <source>
        <dbReference type="SAM" id="SignalP"/>
    </source>
</evidence>
<protein>
    <recommendedName>
        <fullName evidence="2">EF-hand domain-containing protein</fullName>
    </recommendedName>
</protein>
<dbReference type="InParanoid" id="I7M4I4"/>
<dbReference type="Proteomes" id="UP000009168">
    <property type="component" value="Unassembled WGS sequence"/>
</dbReference>
<reference evidence="4" key="1">
    <citation type="journal article" date="2006" name="PLoS Biol.">
        <title>Macronuclear genome sequence of the ciliate Tetrahymena thermophila, a model eukaryote.</title>
        <authorList>
            <person name="Eisen J.A."/>
            <person name="Coyne R.S."/>
            <person name="Wu M."/>
            <person name="Wu D."/>
            <person name="Thiagarajan M."/>
            <person name="Wortman J.R."/>
            <person name="Badger J.H."/>
            <person name="Ren Q."/>
            <person name="Amedeo P."/>
            <person name="Jones K.M."/>
            <person name="Tallon L.J."/>
            <person name="Delcher A.L."/>
            <person name="Salzberg S.L."/>
            <person name="Silva J.C."/>
            <person name="Haas B.J."/>
            <person name="Majoros W.H."/>
            <person name="Farzad M."/>
            <person name="Carlton J.M."/>
            <person name="Smith R.K. Jr."/>
            <person name="Garg J."/>
            <person name="Pearlman R.E."/>
            <person name="Karrer K.M."/>
            <person name="Sun L."/>
            <person name="Manning G."/>
            <person name="Elde N.C."/>
            <person name="Turkewitz A.P."/>
            <person name="Asai D.J."/>
            <person name="Wilkes D.E."/>
            <person name="Wang Y."/>
            <person name="Cai H."/>
            <person name="Collins K."/>
            <person name="Stewart B.A."/>
            <person name="Lee S.R."/>
            <person name="Wilamowska K."/>
            <person name="Weinberg Z."/>
            <person name="Ruzzo W.L."/>
            <person name="Wloga D."/>
            <person name="Gaertig J."/>
            <person name="Frankel J."/>
            <person name="Tsao C.-C."/>
            <person name="Gorovsky M.A."/>
            <person name="Keeling P.J."/>
            <person name="Waller R.F."/>
            <person name="Patron N.J."/>
            <person name="Cherry J.M."/>
            <person name="Stover N.A."/>
            <person name="Krieger C.J."/>
            <person name="del Toro C."/>
            <person name="Ryder H.F."/>
            <person name="Williamson S.C."/>
            <person name="Barbeau R.A."/>
            <person name="Hamilton E.P."/>
            <person name="Orias E."/>
        </authorList>
    </citation>
    <scope>NUCLEOTIDE SEQUENCE [LARGE SCALE GENOMIC DNA]</scope>
    <source>
        <strain evidence="4">SB210</strain>
    </source>
</reference>
<evidence type="ECO:0000313" key="3">
    <source>
        <dbReference type="EMBL" id="EAS07107.1"/>
    </source>
</evidence>
<feature type="chain" id="PRO_5003712217" description="EF-hand domain-containing protein" evidence="1">
    <location>
        <begin position="20"/>
        <end position="192"/>
    </location>
</feature>
<dbReference type="HOGENOM" id="CLU_1417765_0_0_1"/>
<dbReference type="EMBL" id="GG662247">
    <property type="protein sequence ID" value="EAS07107.1"/>
    <property type="molecule type" value="Genomic_DNA"/>
</dbReference>
<gene>
    <name evidence="3" type="ORF">TTHERM_00683130</name>
</gene>
<dbReference type="RefSeq" id="XP_001027349.1">
    <property type="nucleotide sequence ID" value="XM_001027349.3"/>
</dbReference>
<evidence type="ECO:0000313" key="4">
    <source>
        <dbReference type="Proteomes" id="UP000009168"/>
    </source>
</evidence>
<keyword evidence="4" id="KW-1185">Reference proteome</keyword>
<dbReference type="PROSITE" id="PS50222">
    <property type="entry name" value="EF_HAND_2"/>
    <property type="match status" value="1"/>
</dbReference>
<dbReference type="InterPro" id="IPR002048">
    <property type="entry name" value="EF_hand_dom"/>
</dbReference>
<feature type="domain" description="EF-hand" evidence="2">
    <location>
        <begin position="114"/>
        <end position="149"/>
    </location>
</feature>
<sequence length="192" mass="22634">MKYLLTFVLLGILASSVLGEEFQELDKHLFRKLNRTLNAYNDKIEYYQGQINETQQIIQVLTPFLTNLTFAHQQFEEEFNLFQYSDGQPGFSPKDVGALLYNRSQIYKVNAFPRDVKVLPSIFAFYNTDHSGVIDLAQFIYADYSLYTEFYGQKYRQLDQLNQNLTQTVNSRERHVRLIKDVLREANEYLLE</sequence>
<dbReference type="GO" id="GO:0005509">
    <property type="term" value="F:calcium ion binding"/>
    <property type="evidence" value="ECO:0007669"/>
    <property type="project" value="InterPro"/>
</dbReference>
<dbReference type="AlphaFoldDB" id="I7M4I4"/>
<keyword evidence="1" id="KW-0732">Signal</keyword>
<accession>I7M4I4</accession>
<organism evidence="3 4">
    <name type="scientific">Tetrahymena thermophila (strain SB210)</name>
    <dbReference type="NCBI Taxonomy" id="312017"/>
    <lineage>
        <taxon>Eukaryota</taxon>
        <taxon>Sar</taxon>
        <taxon>Alveolata</taxon>
        <taxon>Ciliophora</taxon>
        <taxon>Intramacronucleata</taxon>
        <taxon>Oligohymenophorea</taxon>
        <taxon>Hymenostomatida</taxon>
        <taxon>Tetrahymenina</taxon>
        <taxon>Tetrahymenidae</taxon>
        <taxon>Tetrahymena</taxon>
    </lineage>
</organism>
<proteinExistence type="predicted"/>
<name>I7M4I4_TETTS</name>
<feature type="signal peptide" evidence="1">
    <location>
        <begin position="1"/>
        <end position="19"/>
    </location>
</feature>
<dbReference type="GeneID" id="7824752"/>
<evidence type="ECO:0000259" key="2">
    <source>
        <dbReference type="PROSITE" id="PS50222"/>
    </source>
</evidence>